<evidence type="ECO:0000313" key="9">
    <source>
        <dbReference type="Proteomes" id="UP000075424"/>
    </source>
</evidence>
<evidence type="ECO:0000256" key="2">
    <source>
        <dbReference type="ARBA" id="ARBA00022692"/>
    </source>
</evidence>
<dbReference type="InterPro" id="IPR003810">
    <property type="entry name" value="Mntp/YtaF"/>
</dbReference>
<evidence type="ECO:0000313" key="6">
    <source>
        <dbReference type="EMBL" id="KYD22192.1"/>
    </source>
</evidence>
<evidence type="ECO:0000256" key="4">
    <source>
        <dbReference type="ARBA" id="ARBA00023136"/>
    </source>
</evidence>
<reference evidence="8 11" key="2">
    <citation type="submission" date="2018-10" db="EMBL/GenBank/DDBJ databases">
        <title>Geobacillus stearothermophilus in processing lines of powdered infant formula.</title>
        <authorList>
            <person name="Rhee M.S."/>
            <person name="Choi I.-G."/>
            <person name="Cho T.J."/>
            <person name="Park B."/>
        </authorList>
    </citation>
    <scope>NUCLEOTIDE SEQUENCE [LARGE SCALE GENOMIC DNA]</scope>
    <source>
        <strain evidence="8 11">FHS-PPGT130</strain>
    </source>
</reference>
<dbReference type="EMBL" id="RCTJ01000023">
    <property type="protein sequence ID" value="RLQ13990.1"/>
    <property type="molecule type" value="Genomic_DNA"/>
</dbReference>
<feature type="transmembrane region" description="Helical" evidence="5">
    <location>
        <begin position="161"/>
        <end position="182"/>
    </location>
</feature>
<feature type="transmembrane region" description="Helical" evidence="5">
    <location>
        <begin position="70"/>
        <end position="87"/>
    </location>
</feature>
<sequence length="212" mass="22954">MWLWVSMILLAFSVSMDSLSVGMTYGMRGVRFSFVSLVLIAFMSGAVVFASMNIGRLLALFLPLQVERGLASVILMALGGWAIYNVYKPKGDGSEFSMEPDEAGGANRFSGTVQVLKRPELGDLDRSGTISQKEALLIGIALSMDSFGAGISSSLLHFPPLSFALLVGMFNLVFIRLGLSLGYMVSKTRIMKRATMLPGVVLIVLGLIKLFR</sequence>
<evidence type="ECO:0000256" key="3">
    <source>
        <dbReference type="ARBA" id="ARBA00022989"/>
    </source>
</evidence>
<comment type="caution">
    <text evidence="7">The sequence shown here is derived from an EMBL/GenBank/DDBJ whole genome shotgun (WGS) entry which is preliminary data.</text>
</comment>
<dbReference type="EMBL" id="LQYY01000141">
    <property type="protein sequence ID" value="KYD31598.1"/>
    <property type="molecule type" value="Genomic_DNA"/>
</dbReference>
<feature type="transmembrane region" description="Helical" evidence="5">
    <location>
        <begin position="32"/>
        <end position="58"/>
    </location>
</feature>
<gene>
    <name evidence="8" type="primary">ytaF</name>
    <name evidence="6" type="ORF">B4109_0207</name>
    <name evidence="7" type="ORF">B4114_0199</name>
    <name evidence="8" type="ORF">D9548_08135</name>
</gene>
<dbReference type="Proteomes" id="UP000266922">
    <property type="component" value="Unassembled WGS sequence"/>
</dbReference>
<dbReference type="Pfam" id="PF02659">
    <property type="entry name" value="Mntp"/>
    <property type="match status" value="2"/>
</dbReference>
<protein>
    <submittedName>
        <fullName evidence="8">Sporulation membrane protein YtaF</fullName>
    </submittedName>
</protein>
<evidence type="ECO:0000313" key="10">
    <source>
        <dbReference type="Proteomes" id="UP000075517"/>
    </source>
</evidence>
<organism evidence="7 10">
    <name type="scientific">Geobacillus stearothermophilus</name>
    <name type="common">Bacillus stearothermophilus</name>
    <dbReference type="NCBI Taxonomy" id="1422"/>
    <lineage>
        <taxon>Bacteria</taxon>
        <taxon>Bacillati</taxon>
        <taxon>Bacillota</taxon>
        <taxon>Bacilli</taxon>
        <taxon>Bacillales</taxon>
        <taxon>Anoxybacillaceae</taxon>
        <taxon>Geobacillus</taxon>
    </lineage>
</organism>
<evidence type="ECO:0000256" key="1">
    <source>
        <dbReference type="ARBA" id="ARBA00022475"/>
    </source>
</evidence>
<evidence type="ECO:0000313" key="11">
    <source>
        <dbReference type="Proteomes" id="UP000266922"/>
    </source>
</evidence>
<dbReference type="AlphaFoldDB" id="A0A0K9HIX5"/>
<evidence type="ECO:0000313" key="8">
    <source>
        <dbReference type="EMBL" id="RLQ13990.1"/>
    </source>
</evidence>
<dbReference type="InterPro" id="IPR014205">
    <property type="entry name" value="Spore_YtaF"/>
</dbReference>
<evidence type="ECO:0000256" key="5">
    <source>
        <dbReference type="SAM" id="Phobius"/>
    </source>
</evidence>
<dbReference type="EMBL" id="LQYV01000127">
    <property type="protein sequence ID" value="KYD22192.1"/>
    <property type="molecule type" value="Genomic_DNA"/>
</dbReference>
<dbReference type="RefSeq" id="WP_049624469.1">
    <property type="nucleotide sequence ID" value="NZ_JARMRZ010000023.1"/>
</dbReference>
<dbReference type="OrthoDB" id="1679205at2"/>
<keyword evidence="3 5" id="KW-1133">Transmembrane helix</keyword>
<dbReference type="GeneID" id="89613075"/>
<proteinExistence type="predicted"/>
<dbReference type="NCBIfam" id="TIGR02840">
    <property type="entry name" value="spore_YtaF"/>
    <property type="match status" value="1"/>
</dbReference>
<keyword evidence="4 5" id="KW-0472">Membrane</keyword>
<dbReference type="PATRIC" id="fig|1422.14.peg.752"/>
<reference evidence="9 10" key="1">
    <citation type="submission" date="2016-01" db="EMBL/GenBank/DDBJ databases">
        <title>Draft Genome Sequences of Seven Thermophilic Sporeformers Isolated from Foods.</title>
        <authorList>
            <person name="Berendsen E.M."/>
            <person name="Wells-Bennik M.H."/>
            <person name="Krawcyk A.O."/>
            <person name="De Jong A."/>
            <person name="Holsappel S."/>
            <person name="Eijlander R.T."/>
            <person name="Kuipers O.P."/>
        </authorList>
    </citation>
    <scope>NUCLEOTIDE SEQUENCE [LARGE SCALE GENOMIC DNA]</scope>
    <source>
        <strain evidence="6 9">B4109</strain>
        <strain evidence="7 10">B4114</strain>
    </source>
</reference>
<evidence type="ECO:0000313" key="7">
    <source>
        <dbReference type="EMBL" id="KYD31598.1"/>
    </source>
</evidence>
<dbReference type="Proteomes" id="UP000075517">
    <property type="component" value="Unassembled WGS sequence"/>
</dbReference>
<keyword evidence="1" id="KW-1003">Cell membrane</keyword>
<accession>A0A0K9HIX5</accession>
<dbReference type="PANTHER" id="PTHR35529:SF2">
    <property type="entry name" value="SPORULATION PROTEIN YTAF-RELATED"/>
    <property type="match status" value="1"/>
</dbReference>
<dbReference type="Proteomes" id="UP000075424">
    <property type="component" value="Unassembled WGS sequence"/>
</dbReference>
<name>A0A0K9HIX5_GEOSE</name>
<keyword evidence="2 5" id="KW-0812">Transmembrane</keyword>
<dbReference type="PANTHER" id="PTHR35529">
    <property type="entry name" value="MANGANESE EFFLUX PUMP MNTP-RELATED"/>
    <property type="match status" value="1"/>
</dbReference>